<dbReference type="EMBL" id="JAUESC010000387">
    <property type="protein sequence ID" value="KAK0575016.1"/>
    <property type="molecule type" value="Genomic_DNA"/>
</dbReference>
<name>A0AA39RKK3_ACESA</name>
<sequence>MAPETETSYTYEVQLRFDKALRSKLVNLYKTITSSPNQPKVNIMNLTSPFLWPKLPSKFRIFLLLFPLKKLCDALTRDYSGLEIVEEYRPGRWSPSFTLVQQLVDRNQRIHACAVMSQNRSPRIGAVKSFGFVQQAAFPVPDMGISGKQEPSSKEQ</sequence>
<dbReference type="AlphaFoldDB" id="A0AA39RKK3"/>
<proteinExistence type="predicted"/>
<evidence type="ECO:0000313" key="1">
    <source>
        <dbReference type="EMBL" id="KAK0575016.1"/>
    </source>
</evidence>
<accession>A0AA39RKK3</accession>
<reference evidence="1" key="1">
    <citation type="journal article" date="2022" name="Plant J.">
        <title>Strategies of tolerance reflected in two North American maple genomes.</title>
        <authorList>
            <person name="McEvoy S.L."/>
            <person name="Sezen U.U."/>
            <person name="Trouern-Trend A."/>
            <person name="McMahon S.M."/>
            <person name="Schaberg P.G."/>
            <person name="Yang J."/>
            <person name="Wegrzyn J.L."/>
            <person name="Swenson N.G."/>
        </authorList>
    </citation>
    <scope>NUCLEOTIDE SEQUENCE</scope>
    <source>
        <strain evidence="1">NS2018</strain>
    </source>
</reference>
<reference evidence="1" key="2">
    <citation type="submission" date="2023-06" db="EMBL/GenBank/DDBJ databases">
        <authorList>
            <person name="Swenson N.G."/>
            <person name="Wegrzyn J.L."/>
            <person name="Mcevoy S.L."/>
        </authorList>
    </citation>
    <scope>NUCLEOTIDE SEQUENCE</scope>
    <source>
        <strain evidence="1">NS2018</strain>
        <tissue evidence="1">Leaf</tissue>
    </source>
</reference>
<comment type="caution">
    <text evidence="1">The sequence shown here is derived from an EMBL/GenBank/DDBJ whole genome shotgun (WGS) entry which is preliminary data.</text>
</comment>
<keyword evidence="2" id="KW-1185">Reference proteome</keyword>
<gene>
    <name evidence="1" type="ORF">LWI29_032591</name>
</gene>
<organism evidence="1 2">
    <name type="scientific">Acer saccharum</name>
    <name type="common">Sugar maple</name>
    <dbReference type="NCBI Taxonomy" id="4024"/>
    <lineage>
        <taxon>Eukaryota</taxon>
        <taxon>Viridiplantae</taxon>
        <taxon>Streptophyta</taxon>
        <taxon>Embryophyta</taxon>
        <taxon>Tracheophyta</taxon>
        <taxon>Spermatophyta</taxon>
        <taxon>Magnoliopsida</taxon>
        <taxon>eudicotyledons</taxon>
        <taxon>Gunneridae</taxon>
        <taxon>Pentapetalae</taxon>
        <taxon>rosids</taxon>
        <taxon>malvids</taxon>
        <taxon>Sapindales</taxon>
        <taxon>Sapindaceae</taxon>
        <taxon>Hippocastanoideae</taxon>
        <taxon>Acereae</taxon>
        <taxon>Acer</taxon>
    </lineage>
</organism>
<dbReference type="Proteomes" id="UP001168877">
    <property type="component" value="Unassembled WGS sequence"/>
</dbReference>
<protein>
    <submittedName>
        <fullName evidence="1">Uncharacterized protein</fullName>
    </submittedName>
</protein>
<evidence type="ECO:0000313" key="2">
    <source>
        <dbReference type="Proteomes" id="UP001168877"/>
    </source>
</evidence>